<dbReference type="EMBL" id="OCNE01000033">
    <property type="protein sequence ID" value="SOD67686.1"/>
    <property type="molecule type" value="Genomic_DNA"/>
</dbReference>
<organism evidence="1 2">
    <name type="scientific">Streptomyces zhaozhouensis</name>
    <dbReference type="NCBI Taxonomy" id="1300267"/>
    <lineage>
        <taxon>Bacteria</taxon>
        <taxon>Bacillati</taxon>
        <taxon>Actinomycetota</taxon>
        <taxon>Actinomycetes</taxon>
        <taxon>Kitasatosporales</taxon>
        <taxon>Streptomycetaceae</taxon>
        <taxon>Streptomyces</taxon>
    </lineage>
</organism>
<gene>
    <name evidence="1" type="ORF">SAMN06297387_1337</name>
</gene>
<proteinExistence type="predicted"/>
<reference evidence="1 2" key="1">
    <citation type="submission" date="2017-09" db="EMBL/GenBank/DDBJ databases">
        <authorList>
            <person name="Ehlers B."/>
            <person name="Leendertz F.H."/>
        </authorList>
    </citation>
    <scope>NUCLEOTIDE SEQUENCE [LARGE SCALE GENOMIC DNA]</scope>
    <source>
        <strain evidence="1 2">CGMCC 4.7095</strain>
    </source>
</reference>
<keyword evidence="2" id="KW-1185">Reference proteome</keyword>
<dbReference type="AlphaFoldDB" id="A0A286E9X4"/>
<evidence type="ECO:0000313" key="1">
    <source>
        <dbReference type="EMBL" id="SOD67686.1"/>
    </source>
</evidence>
<accession>A0A286E9X4</accession>
<protein>
    <submittedName>
        <fullName evidence="1">Uncharacterized protein</fullName>
    </submittedName>
</protein>
<evidence type="ECO:0000313" key="2">
    <source>
        <dbReference type="Proteomes" id="UP000219072"/>
    </source>
</evidence>
<dbReference type="Proteomes" id="UP000219072">
    <property type="component" value="Unassembled WGS sequence"/>
</dbReference>
<name>A0A286E9X4_9ACTN</name>
<sequence length="58" mass="6321">MKLAHALFHADSLGVLDYHRGAVPLRPTETSLVVATALLRAAGLEWGEQGDPRRRRSG</sequence>
<dbReference type="RefSeq" id="WP_170970706.1">
    <property type="nucleotide sequence ID" value="NZ_OCNE01000033.1"/>
</dbReference>